<proteinExistence type="predicted"/>
<name>A0A5B0RFK3_PUCGR</name>
<dbReference type="EMBL" id="VDEP01000204">
    <property type="protein sequence ID" value="KAA1124192.1"/>
    <property type="molecule type" value="Genomic_DNA"/>
</dbReference>
<sequence>MVASITVISYGVLSYSQLFPNLFTRSTTSNSKPLLPHLSHPAKNRTANDFLVDDSSQTNTIPAYANLLRALNQHIITLAVQSPDSTPFPGACPTRWIRWGPDRLLSVPRDDSLEHLYRNLNRDSTRLMGAILTTAPALVVELKSWLSSQVAICQPSFTARRLAPMPPLPQHNIPPGFPLILAPFPNLRAHWIESAEQNPPPPPTESDPPASLTPSSRICFPRARLANSLMISACEPTDELAENAGSYIDWVAQERELQRRAAAAAGKEKTPQKTESPPSMSG</sequence>
<feature type="compositionally biased region" description="Polar residues" evidence="1">
    <location>
        <begin position="273"/>
        <end position="282"/>
    </location>
</feature>
<feature type="region of interest" description="Disordered" evidence="1">
    <location>
        <begin position="258"/>
        <end position="282"/>
    </location>
</feature>
<dbReference type="PANTHER" id="PTHR46818">
    <property type="entry name" value="DOMAIN-CONTAINING PROTEIN, PUTATIVE-RELATED"/>
    <property type="match status" value="1"/>
</dbReference>
<reference evidence="2 3" key="1">
    <citation type="submission" date="2019-05" db="EMBL/GenBank/DDBJ databases">
        <title>Emergence of the Ug99 lineage of the wheat stem rust pathogen through somatic hybridization.</title>
        <authorList>
            <person name="Li F."/>
            <person name="Upadhyaya N.M."/>
            <person name="Sperschneider J."/>
            <person name="Matny O."/>
            <person name="Nguyen-Phuc H."/>
            <person name="Mago R."/>
            <person name="Raley C."/>
            <person name="Miller M.E."/>
            <person name="Silverstein K.A.T."/>
            <person name="Henningsen E."/>
            <person name="Hirsch C.D."/>
            <person name="Visser B."/>
            <person name="Pretorius Z.A."/>
            <person name="Steffenson B.J."/>
            <person name="Schwessinger B."/>
            <person name="Dodds P.N."/>
            <person name="Figueroa M."/>
        </authorList>
    </citation>
    <scope>NUCLEOTIDE SEQUENCE [LARGE SCALE GENOMIC DNA]</scope>
    <source>
        <strain evidence="2 3">Ug99</strain>
    </source>
</reference>
<dbReference type="PANTHER" id="PTHR46818:SF1">
    <property type="entry name" value="CHROMOSOME UNDETERMINED SCAFFOLD_125, WHOLE GENOME SHOTGUN SEQUENCE"/>
    <property type="match status" value="1"/>
</dbReference>
<accession>A0A5B0RFK3</accession>
<gene>
    <name evidence="2" type="ORF">PGTUg99_003539</name>
</gene>
<evidence type="ECO:0000313" key="2">
    <source>
        <dbReference type="EMBL" id="KAA1124192.1"/>
    </source>
</evidence>
<dbReference type="AlphaFoldDB" id="A0A5B0RFK3"/>
<evidence type="ECO:0000256" key="1">
    <source>
        <dbReference type="SAM" id="MobiDB-lite"/>
    </source>
</evidence>
<organism evidence="2 3">
    <name type="scientific">Puccinia graminis f. sp. tritici</name>
    <dbReference type="NCBI Taxonomy" id="56615"/>
    <lineage>
        <taxon>Eukaryota</taxon>
        <taxon>Fungi</taxon>
        <taxon>Dikarya</taxon>
        <taxon>Basidiomycota</taxon>
        <taxon>Pucciniomycotina</taxon>
        <taxon>Pucciniomycetes</taxon>
        <taxon>Pucciniales</taxon>
        <taxon>Pucciniaceae</taxon>
        <taxon>Puccinia</taxon>
    </lineage>
</organism>
<evidence type="ECO:0000313" key="3">
    <source>
        <dbReference type="Proteomes" id="UP000325313"/>
    </source>
</evidence>
<dbReference type="Proteomes" id="UP000325313">
    <property type="component" value="Unassembled WGS sequence"/>
</dbReference>
<feature type="region of interest" description="Disordered" evidence="1">
    <location>
        <begin position="194"/>
        <end position="216"/>
    </location>
</feature>
<comment type="caution">
    <text evidence="2">The sequence shown here is derived from an EMBL/GenBank/DDBJ whole genome shotgun (WGS) entry which is preliminary data.</text>
</comment>
<protein>
    <submittedName>
        <fullName evidence="2">Uncharacterized protein</fullName>
    </submittedName>
</protein>